<name>F0XF69_GROCL</name>
<accession>F0XF69</accession>
<dbReference type="OrthoDB" id="2013972at2759"/>
<dbReference type="HOGENOM" id="CLU_1759005_0_0_1"/>
<feature type="compositionally biased region" description="Low complexity" evidence="1">
    <location>
        <begin position="29"/>
        <end position="40"/>
    </location>
</feature>
<feature type="region of interest" description="Disordered" evidence="1">
    <location>
        <begin position="1"/>
        <end position="52"/>
    </location>
</feature>
<protein>
    <submittedName>
        <fullName evidence="2">Uncharacterized protein</fullName>
    </submittedName>
</protein>
<sequence length="148" mass="16126">MTEPNVIEEKEEEEATTTIEASVTLEVGATETPPAEPTTASDTSPGTIPAAVPLNQLQPPEVWTNLVVPEVPVSEWQDDPIMHEVGQYIRISIVNDVDGLISAMATELGWTSEEITVYAAHIRREMCGLKIHAYYHGGNAYAQKPLNA</sequence>
<reference evidence="2 3" key="1">
    <citation type="journal article" date="2011" name="Proc. Natl. Acad. Sci. U.S.A.">
        <title>Genome and transcriptome analyses of the mountain pine beetle-fungal symbiont Grosmannia clavigera, a lodgepole pine pathogen.</title>
        <authorList>
            <person name="DiGuistini S."/>
            <person name="Wang Y."/>
            <person name="Liao N.Y."/>
            <person name="Taylor G."/>
            <person name="Tanguay P."/>
            <person name="Feau N."/>
            <person name="Henrissat B."/>
            <person name="Chan S.K."/>
            <person name="Hesse-Orce U."/>
            <person name="Alamouti S.M."/>
            <person name="Tsui C.K.M."/>
            <person name="Docking R.T."/>
            <person name="Levasseur A."/>
            <person name="Haridas S."/>
            <person name="Robertson G."/>
            <person name="Birol I."/>
            <person name="Holt R.A."/>
            <person name="Marra M.A."/>
            <person name="Hamelin R.C."/>
            <person name="Hirst M."/>
            <person name="Jones S.J.M."/>
            <person name="Bohlmann J."/>
            <person name="Breuil C."/>
        </authorList>
    </citation>
    <scope>NUCLEOTIDE SEQUENCE [LARGE SCALE GENOMIC DNA]</scope>
    <source>
        <strain evidence="3">kw1407 / UAMH 11150</strain>
    </source>
</reference>
<dbReference type="InParanoid" id="F0XF69"/>
<evidence type="ECO:0000313" key="3">
    <source>
        <dbReference type="Proteomes" id="UP000007796"/>
    </source>
</evidence>
<dbReference type="GeneID" id="25974598"/>
<dbReference type="Proteomes" id="UP000007796">
    <property type="component" value="Unassembled WGS sequence"/>
</dbReference>
<organism evidence="3">
    <name type="scientific">Grosmannia clavigera (strain kw1407 / UAMH 11150)</name>
    <name type="common">Blue stain fungus</name>
    <name type="synonym">Graphiocladiella clavigera</name>
    <dbReference type="NCBI Taxonomy" id="655863"/>
    <lineage>
        <taxon>Eukaryota</taxon>
        <taxon>Fungi</taxon>
        <taxon>Dikarya</taxon>
        <taxon>Ascomycota</taxon>
        <taxon>Pezizomycotina</taxon>
        <taxon>Sordariomycetes</taxon>
        <taxon>Sordariomycetidae</taxon>
        <taxon>Ophiostomatales</taxon>
        <taxon>Ophiostomataceae</taxon>
        <taxon>Leptographium</taxon>
    </lineage>
</organism>
<evidence type="ECO:0000256" key="1">
    <source>
        <dbReference type="SAM" id="MobiDB-lite"/>
    </source>
</evidence>
<dbReference type="RefSeq" id="XP_014174246.1">
    <property type="nucleotide sequence ID" value="XM_014318771.1"/>
</dbReference>
<keyword evidence="3" id="KW-1185">Reference proteome</keyword>
<gene>
    <name evidence="2" type="ORF">CMQ_1692</name>
</gene>
<proteinExistence type="predicted"/>
<evidence type="ECO:0000313" key="2">
    <source>
        <dbReference type="EMBL" id="EFX04764.1"/>
    </source>
</evidence>
<dbReference type="EMBL" id="GL629765">
    <property type="protein sequence ID" value="EFX04764.1"/>
    <property type="molecule type" value="Genomic_DNA"/>
</dbReference>
<dbReference type="AlphaFoldDB" id="F0XF69"/>